<keyword evidence="4" id="KW-0808">Transferase</keyword>
<evidence type="ECO:0000256" key="11">
    <source>
        <dbReference type="ARBA" id="ARBA00023137"/>
    </source>
</evidence>
<proteinExistence type="predicted"/>
<dbReference type="InterPro" id="IPR006212">
    <property type="entry name" value="Furin_repeat"/>
</dbReference>
<dbReference type="EMBL" id="JAKMXF010000354">
    <property type="protein sequence ID" value="KAI6646627.1"/>
    <property type="molecule type" value="Genomic_DNA"/>
</dbReference>
<comment type="catalytic activity">
    <reaction evidence="14">
        <text>L-tyrosyl-[protein] + ATP = O-phospho-L-tyrosyl-[protein] + ADP + H(+)</text>
        <dbReference type="Rhea" id="RHEA:10596"/>
        <dbReference type="Rhea" id="RHEA-COMP:10136"/>
        <dbReference type="Rhea" id="RHEA-COMP:20101"/>
        <dbReference type="ChEBI" id="CHEBI:15378"/>
        <dbReference type="ChEBI" id="CHEBI:30616"/>
        <dbReference type="ChEBI" id="CHEBI:46858"/>
        <dbReference type="ChEBI" id="CHEBI:61978"/>
        <dbReference type="ChEBI" id="CHEBI:456216"/>
        <dbReference type="EC" id="2.7.10.1"/>
    </reaction>
</comment>
<dbReference type="GO" id="GO:0043235">
    <property type="term" value="C:receptor complex"/>
    <property type="evidence" value="ECO:0007669"/>
    <property type="project" value="TreeGrafter"/>
</dbReference>
<keyword evidence="18" id="KW-0732">Signal</keyword>
<dbReference type="SUPFAM" id="SSF57184">
    <property type="entry name" value="Growth factor receptor domain"/>
    <property type="match status" value="3"/>
</dbReference>
<evidence type="ECO:0000313" key="21">
    <source>
        <dbReference type="EMBL" id="KAI6646627.1"/>
    </source>
</evidence>
<feature type="transmembrane region" description="Helical" evidence="17">
    <location>
        <begin position="899"/>
        <end position="925"/>
    </location>
</feature>
<dbReference type="InterPro" id="IPR020635">
    <property type="entry name" value="Tyr_kinase_cat_dom"/>
</dbReference>
<dbReference type="InterPro" id="IPR009030">
    <property type="entry name" value="Growth_fac_rcpt_cys_sf"/>
</dbReference>
<dbReference type="InterPro" id="IPR036941">
    <property type="entry name" value="Rcpt_L-dom_sf"/>
</dbReference>
<evidence type="ECO:0000256" key="7">
    <source>
        <dbReference type="ARBA" id="ARBA00022777"/>
    </source>
</evidence>
<dbReference type="SUPFAM" id="SSF52058">
    <property type="entry name" value="L domain-like"/>
    <property type="match status" value="2"/>
</dbReference>
<dbReference type="PROSITE" id="PS50011">
    <property type="entry name" value="PROTEIN_KINASE_DOM"/>
    <property type="match status" value="1"/>
</dbReference>
<evidence type="ECO:0000259" key="19">
    <source>
        <dbReference type="PROSITE" id="PS50011"/>
    </source>
</evidence>
<accession>A0AAV7JCY8</accession>
<dbReference type="GO" id="GO:0005524">
    <property type="term" value="F:ATP binding"/>
    <property type="evidence" value="ECO:0007669"/>
    <property type="project" value="UniProtKB-UniRule"/>
</dbReference>
<dbReference type="GO" id="GO:0008284">
    <property type="term" value="P:positive regulation of cell population proliferation"/>
    <property type="evidence" value="ECO:0007669"/>
    <property type="project" value="TreeGrafter"/>
</dbReference>
<dbReference type="PROSITE" id="PS00107">
    <property type="entry name" value="PROTEIN_KINASE_ATP"/>
    <property type="match status" value="1"/>
</dbReference>
<keyword evidence="9 17" id="KW-1133">Transmembrane helix</keyword>
<evidence type="ECO:0000256" key="3">
    <source>
        <dbReference type="ARBA" id="ARBA00022553"/>
    </source>
</evidence>
<dbReference type="InterPro" id="IPR017896">
    <property type="entry name" value="4Fe4S_Fe-S-bd"/>
</dbReference>
<evidence type="ECO:0000256" key="12">
    <source>
        <dbReference type="ARBA" id="ARBA00023170"/>
    </source>
</evidence>
<dbReference type="CDD" id="cd00192">
    <property type="entry name" value="PTKc"/>
    <property type="match status" value="1"/>
</dbReference>
<keyword evidence="7" id="KW-0418">Kinase</keyword>
<dbReference type="InterPro" id="IPR011009">
    <property type="entry name" value="Kinase-like_dom_sf"/>
</dbReference>
<dbReference type="InterPro" id="IPR006211">
    <property type="entry name" value="Furin-like_Cys-rich_dom"/>
</dbReference>
<dbReference type="SMART" id="SM00261">
    <property type="entry name" value="FU"/>
    <property type="match status" value="8"/>
</dbReference>
<dbReference type="InterPro" id="IPR001245">
    <property type="entry name" value="Ser-Thr/Tyr_kinase_cat_dom"/>
</dbReference>
<dbReference type="CDD" id="cd00064">
    <property type="entry name" value="FU"/>
    <property type="match status" value="7"/>
</dbReference>
<dbReference type="InterPro" id="IPR008266">
    <property type="entry name" value="Tyr_kinase_AS"/>
</dbReference>
<keyword evidence="10 17" id="KW-0472">Membrane</keyword>
<dbReference type="InterPro" id="IPR050122">
    <property type="entry name" value="RTK"/>
</dbReference>
<dbReference type="PANTHER" id="PTHR24416:SF566">
    <property type="entry name" value="EPIDERMAL GROWTH FACTOR RECEPTOR"/>
    <property type="match status" value="1"/>
</dbReference>
<evidence type="ECO:0000256" key="5">
    <source>
        <dbReference type="ARBA" id="ARBA00022692"/>
    </source>
</evidence>
<evidence type="ECO:0000256" key="8">
    <source>
        <dbReference type="ARBA" id="ARBA00022840"/>
    </source>
</evidence>
<evidence type="ECO:0000256" key="4">
    <source>
        <dbReference type="ARBA" id="ARBA00022679"/>
    </source>
</evidence>
<comment type="caution">
    <text evidence="21">The sequence shown here is derived from an EMBL/GenBank/DDBJ whole genome shotgun (WGS) entry which is preliminary data.</text>
</comment>
<evidence type="ECO:0000256" key="6">
    <source>
        <dbReference type="ARBA" id="ARBA00022741"/>
    </source>
</evidence>
<keyword evidence="13" id="KW-0325">Glycoprotein</keyword>
<feature type="region of interest" description="Disordered" evidence="16">
    <location>
        <begin position="1945"/>
        <end position="1969"/>
    </location>
</feature>
<feature type="region of interest" description="Disordered" evidence="16">
    <location>
        <begin position="1659"/>
        <end position="1678"/>
    </location>
</feature>
<dbReference type="Gene3D" id="3.30.200.20">
    <property type="entry name" value="Phosphorylase Kinase, domain 1"/>
    <property type="match status" value="1"/>
</dbReference>
<dbReference type="GO" id="GO:0038127">
    <property type="term" value="P:ERBB signaling pathway"/>
    <property type="evidence" value="ECO:0007669"/>
    <property type="project" value="UniProtKB-ARBA"/>
</dbReference>
<dbReference type="PRINTS" id="PR00109">
    <property type="entry name" value="TYRKINASE"/>
</dbReference>
<feature type="region of interest" description="Disordered" evidence="16">
    <location>
        <begin position="1599"/>
        <end position="1624"/>
    </location>
</feature>
<dbReference type="Pfam" id="PF01030">
    <property type="entry name" value="Recep_L_domain"/>
    <property type="match status" value="2"/>
</dbReference>
<feature type="compositionally biased region" description="Polar residues" evidence="16">
    <location>
        <begin position="1960"/>
        <end position="1969"/>
    </location>
</feature>
<name>A0AAV7JCY8_9METZ</name>
<dbReference type="PROSITE" id="PS00109">
    <property type="entry name" value="PROTEIN_KINASE_TYR"/>
    <property type="match status" value="1"/>
</dbReference>
<keyword evidence="3" id="KW-0597">Phosphoprotein</keyword>
<keyword evidence="8 15" id="KW-0067">ATP-binding</keyword>
<dbReference type="PROSITE" id="PS51379">
    <property type="entry name" value="4FE4S_FER_2"/>
    <property type="match status" value="1"/>
</dbReference>
<dbReference type="FunFam" id="1.10.510.10:FF:000027">
    <property type="entry name" value="Receptor protein-tyrosine kinase"/>
    <property type="match status" value="1"/>
</dbReference>
<keyword evidence="12 21" id="KW-0675">Receptor</keyword>
<dbReference type="PROSITE" id="PS00652">
    <property type="entry name" value="TNFR_NGFR_1"/>
    <property type="match status" value="1"/>
</dbReference>
<feature type="chain" id="PRO_5043978387" description="receptor protein-tyrosine kinase" evidence="18">
    <location>
        <begin position="20"/>
        <end position="1969"/>
    </location>
</feature>
<evidence type="ECO:0000256" key="13">
    <source>
        <dbReference type="ARBA" id="ARBA00023180"/>
    </source>
</evidence>
<feature type="signal peptide" evidence="18">
    <location>
        <begin position="1"/>
        <end position="19"/>
    </location>
</feature>
<evidence type="ECO:0000256" key="10">
    <source>
        <dbReference type="ARBA" id="ARBA00023136"/>
    </source>
</evidence>
<dbReference type="Gene3D" id="2.10.220.10">
    <property type="entry name" value="Hormone Receptor, Insulin-like Growth Factor Receptor 1, Chain A, domain 2"/>
    <property type="match status" value="4"/>
</dbReference>
<evidence type="ECO:0000256" key="18">
    <source>
        <dbReference type="SAM" id="SignalP"/>
    </source>
</evidence>
<evidence type="ECO:0000256" key="1">
    <source>
        <dbReference type="ARBA" id="ARBA00004479"/>
    </source>
</evidence>
<keyword evidence="11" id="KW-0829">Tyrosine-protein kinase</keyword>
<dbReference type="GO" id="GO:0043066">
    <property type="term" value="P:negative regulation of apoptotic process"/>
    <property type="evidence" value="ECO:0007669"/>
    <property type="project" value="TreeGrafter"/>
</dbReference>
<evidence type="ECO:0000313" key="22">
    <source>
        <dbReference type="Proteomes" id="UP001165289"/>
    </source>
</evidence>
<dbReference type="GO" id="GO:0009925">
    <property type="term" value="C:basal plasma membrane"/>
    <property type="evidence" value="ECO:0007669"/>
    <property type="project" value="TreeGrafter"/>
</dbReference>
<evidence type="ECO:0000256" key="14">
    <source>
        <dbReference type="ARBA" id="ARBA00051243"/>
    </source>
</evidence>
<evidence type="ECO:0000256" key="2">
    <source>
        <dbReference type="ARBA" id="ARBA00011902"/>
    </source>
</evidence>
<protein>
    <recommendedName>
        <fullName evidence="2">receptor protein-tyrosine kinase</fullName>
        <ecNumber evidence="2">2.7.10.1</ecNumber>
    </recommendedName>
</protein>
<dbReference type="InterPro" id="IPR000719">
    <property type="entry name" value="Prot_kinase_dom"/>
</dbReference>
<evidence type="ECO:0000259" key="20">
    <source>
        <dbReference type="PROSITE" id="PS51379"/>
    </source>
</evidence>
<dbReference type="Proteomes" id="UP001165289">
    <property type="component" value="Unassembled WGS sequence"/>
</dbReference>
<dbReference type="InterPro" id="IPR032778">
    <property type="entry name" value="GF_recep_IV"/>
</dbReference>
<evidence type="ECO:0000256" key="15">
    <source>
        <dbReference type="PROSITE-ProRule" id="PRU10141"/>
    </source>
</evidence>
<dbReference type="Pfam" id="PF00757">
    <property type="entry name" value="Furin-like"/>
    <property type="match status" value="1"/>
</dbReference>
<feature type="binding site" evidence="15">
    <location>
        <position position="1028"/>
    </location>
    <ligand>
        <name>ATP</name>
        <dbReference type="ChEBI" id="CHEBI:30616"/>
    </ligand>
</feature>
<evidence type="ECO:0000256" key="9">
    <source>
        <dbReference type="ARBA" id="ARBA00022989"/>
    </source>
</evidence>
<feature type="domain" description="4Fe-4S ferredoxin-type" evidence="20">
    <location>
        <begin position="604"/>
        <end position="635"/>
    </location>
</feature>
<keyword evidence="22" id="KW-1185">Reference proteome</keyword>
<dbReference type="PANTHER" id="PTHR24416">
    <property type="entry name" value="TYROSINE-PROTEIN KINASE RECEPTOR"/>
    <property type="match status" value="1"/>
</dbReference>
<reference evidence="21 22" key="1">
    <citation type="journal article" date="2023" name="BMC Biol.">
        <title>The compact genome of the sponge Oopsacas minuta (Hexactinellida) is lacking key metazoan core genes.</title>
        <authorList>
            <person name="Santini S."/>
            <person name="Schenkelaars Q."/>
            <person name="Jourda C."/>
            <person name="Duchesne M."/>
            <person name="Belahbib H."/>
            <person name="Rocher C."/>
            <person name="Selva M."/>
            <person name="Riesgo A."/>
            <person name="Vervoort M."/>
            <person name="Leys S.P."/>
            <person name="Kodjabachian L."/>
            <person name="Le Bivic A."/>
            <person name="Borchiellini C."/>
            <person name="Claverie J.M."/>
            <person name="Renard E."/>
        </authorList>
    </citation>
    <scope>NUCLEOTIDE SEQUENCE [LARGE SCALE GENOMIC DNA]</scope>
    <source>
        <strain evidence="21">SPO-2</strain>
    </source>
</reference>
<dbReference type="Pfam" id="PF14843">
    <property type="entry name" value="GF_recep_IV"/>
    <property type="match status" value="2"/>
</dbReference>
<dbReference type="GO" id="GO:0004714">
    <property type="term" value="F:transmembrane receptor protein tyrosine kinase activity"/>
    <property type="evidence" value="ECO:0007669"/>
    <property type="project" value="UniProtKB-EC"/>
</dbReference>
<evidence type="ECO:0000256" key="16">
    <source>
        <dbReference type="SAM" id="MobiDB-lite"/>
    </source>
</evidence>
<comment type="subcellular location">
    <subcellularLocation>
        <location evidence="1">Membrane</location>
        <topology evidence="1">Single-pass type I membrane protein</topology>
    </subcellularLocation>
</comment>
<dbReference type="Pfam" id="PF07714">
    <property type="entry name" value="PK_Tyr_Ser-Thr"/>
    <property type="match status" value="1"/>
</dbReference>
<keyword evidence="5 17" id="KW-0812">Transmembrane</keyword>
<sequence>MLIFVKILLFSGLITFTLGQCPVRELCISKLLVNIQPLSYFDDEYCGCRRILGTLSIFLDSSSPELQNSNFSFLNQLEEVTGHILFSNVKTPELILPRLRIIEGRDPFIPSFGTQKYAIFFTNCTIDQILFPQLTYIAAHTVGILENRDVTGAVDITKEILDPNTGCNLYGINWIELLRTDEIIFRIDVEVSMNYDNTVILDLASECNVTLTESLCEQCLEDACWNMSNCQILTSSYSLGSCTLCNPLSGCYDVDQGLCCHEFCLGGCYGPGADQCYGCRDKYNDEICVETCPPQFVLNPTTLMAELNPDGKFTLDKFCVPECIGNYIQFDEECVLRCPAEYTQVVDGGVLKCQKCGSACPVECNGTDINGVSNALEVDTVHLFENCTRVNGPIVINSATYEGINETGLRYLESITEITGYLAILHSPASINVFDFLRNLQIIEGNTFYLSGTSSVVIGFNNFEYIDLSALQTVNAGIISVLFNSNLCYLANLTVFRPEGEISLSNPADYPDDPNCTCDYECEPEHRCWGPGPTRCVSCRNFLHERTCVRNCSGIPHVFSNIETKTCSPCNIQCLNSCTDATSFTCDACVYVKYNNECVESCPDNNFIDEAKTCITCNSLCVMGCTGPNITISDGGCNLCGRIVMDEEDNQIGCIAGDICPGISFYERTESVSEVVPDTSISDTDIKVCRPCDSLCESCSGPGVENCLTCKYFINNDVCVETCEANMYVAIKECKSCNQECIGCTGPTSFDCTECRNFNDEGECVEACGDGKYEDSSANCALCHGSCGTCDGSGKYNCTACNDPNFFTMWGVSNATCTGECYEGFYGEHSTISECLACDPLCKACTSIDDCTECLFAKLDGKCLIECPPNYGLDENAITCTPNNASSLGETLDEYKFPIIGAFLAGITIVVCGVISFFICIVFYFRASKKKLKVEEELENPTYALLPKDLRPSVGSVEMDTLGSNLTKYSRLRMGSQDSLVEADMTQLVIADLTRIEKKEVLGKGAFGIVYRGVWLPVDGEPVMVAIKELNQDAPIEDMQELIKEAVLLAKMRNKYLVRFYCLCMARQLMVINELVQGGSLLDYLKIEGKYLTPSIRLTFMQQIASGMNYLESRRLVHRDLASRNCLVASNELVKISDFGMSRILDVGEDQYISSGGKIPVRWMPLESIFYKQYSHKSDIWSYGITVWEILTSAKRPYGNVKPQQVIELLVSGDRLEQPKNCSSKLYHLLNQCWIDKPDDRISFESLSHQLQEMLNEPSLYVYGDPDHGMRSESRDSSIVPDYEEIDDEVMAYLVTTQVQILVRDAINGKRGGLNYENLRVSKQLTGDQFSNRDNTAGASFIPPPAQSDDINEYSLANDSTTQKVEVYQNISSNLNTDSTAVEIPESDYMLANDVVSKTGANNSSNFLSPNHYIEGESSVSNRTSKTDSGSEYMQSNDIYVTDTKNSSDYLETRSSKNYKKMDVYINPYSDVKLKSNLDKTAIQEKATDYVTPTLERTAQAGYYETNPDLERTATAGYLENNPDVKRTAPTEYLDSTNPTLERIATAGYLETNPEVERTAPSEYLDSNPTLERTAQADYLETNAEVERTVASEYLDSNPTLERTAPTGYLGTNPDVKRTAPSEYLDSNPTLERTAQADYLETNAEVERTVASEYLDSNPTLERTAPTGYLGTNPDVKRTAPSEYLDSNPTLERTAQADYLETNLEVERTVASEYLDSNPTLERTAPTGYLGTNPDVKRTAPSEYLDFNPTLERTAQADYLETNPEVERTVPTEYLGNIGTLYESLDPKTMAYQEKSNETIEYVNQERINSKKASALKKESQSRFPNTVVLDDATYMEIDGNATIVPPTISPPAVNNNLGQEPVHEYEDIDDDIPNHEYSKADDVITPKFLENARLKQPHTNNGNLSSEYSYVDQDTLTSEVAQQLTQSRGLKSKEPHYVTTILKSIPDPDNFPFEEKNPLYSSFNDSSK</sequence>
<dbReference type="InterPro" id="IPR000494">
    <property type="entry name" value="Rcpt_L-dom"/>
</dbReference>
<dbReference type="Gene3D" id="3.80.20.20">
    <property type="entry name" value="Receptor L-domain"/>
    <property type="match status" value="2"/>
</dbReference>
<dbReference type="Gene3D" id="1.10.510.10">
    <property type="entry name" value="Transferase(Phosphotransferase) domain 1"/>
    <property type="match status" value="1"/>
</dbReference>
<organism evidence="21 22">
    <name type="scientific">Oopsacas minuta</name>
    <dbReference type="NCBI Taxonomy" id="111878"/>
    <lineage>
        <taxon>Eukaryota</taxon>
        <taxon>Metazoa</taxon>
        <taxon>Porifera</taxon>
        <taxon>Hexactinellida</taxon>
        <taxon>Hexasterophora</taxon>
        <taxon>Lyssacinosida</taxon>
        <taxon>Leucopsacidae</taxon>
        <taxon>Oopsacas</taxon>
    </lineage>
</organism>
<dbReference type="EC" id="2.7.10.1" evidence="2"/>
<evidence type="ECO:0000256" key="17">
    <source>
        <dbReference type="SAM" id="Phobius"/>
    </source>
</evidence>
<dbReference type="InterPro" id="IPR001368">
    <property type="entry name" value="TNFR/NGFR_Cys_rich_reg"/>
</dbReference>
<gene>
    <name evidence="21" type="ORF">LOD99_12748</name>
</gene>
<dbReference type="InterPro" id="IPR017441">
    <property type="entry name" value="Protein_kinase_ATP_BS"/>
</dbReference>
<dbReference type="SUPFAM" id="SSF56112">
    <property type="entry name" value="Protein kinase-like (PK-like)"/>
    <property type="match status" value="1"/>
</dbReference>
<dbReference type="SMART" id="SM00219">
    <property type="entry name" value="TyrKc"/>
    <property type="match status" value="1"/>
</dbReference>
<keyword evidence="6 15" id="KW-0547">Nucleotide-binding</keyword>
<feature type="domain" description="Protein kinase" evidence="19">
    <location>
        <begin position="996"/>
        <end position="1255"/>
    </location>
</feature>